<dbReference type="EnsemblPlants" id="AVESA.00010b.r2.2AG0218990.1">
    <property type="protein sequence ID" value="AVESA.00010b.r2.2AG0218990.1.CDS"/>
    <property type="gene ID" value="AVESA.00010b.r2.2AG0218990"/>
</dbReference>
<proteinExistence type="predicted"/>
<reference evidence="1" key="1">
    <citation type="submission" date="2021-05" db="EMBL/GenBank/DDBJ databases">
        <authorList>
            <person name="Scholz U."/>
            <person name="Mascher M."/>
            <person name="Fiebig A."/>
        </authorList>
    </citation>
    <scope>NUCLEOTIDE SEQUENCE [LARGE SCALE GENOMIC DNA]</scope>
</reference>
<organism evidence="1 2">
    <name type="scientific">Avena sativa</name>
    <name type="common">Oat</name>
    <dbReference type="NCBI Taxonomy" id="4498"/>
    <lineage>
        <taxon>Eukaryota</taxon>
        <taxon>Viridiplantae</taxon>
        <taxon>Streptophyta</taxon>
        <taxon>Embryophyta</taxon>
        <taxon>Tracheophyta</taxon>
        <taxon>Spermatophyta</taxon>
        <taxon>Magnoliopsida</taxon>
        <taxon>Liliopsida</taxon>
        <taxon>Poales</taxon>
        <taxon>Poaceae</taxon>
        <taxon>BOP clade</taxon>
        <taxon>Pooideae</taxon>
        <taxon>Poodae</taxon>
        <taxon>Poeae</taxon>
        <taxon>Poeae Chloroplast Group 1 (Aveneae type)</taxon>
        <taxon>Aveninae</taxon>
        <taxon>Avena</taxon>
    </lineage>
</organism>
<sequence length="328" mass="33909">MAVQAQHVSRAFHHDLHSYRALEDRANGASLFSDELAGCAPAMAGTGNTMLSDVPRSDLTCNDNNYNSAFVPRKRARVAAAAAAASGFMDERPRGVRTPATAHGFAPVGDMANRAMGSGVASTSGMIGNACGGFSQGLLSQLCNQGMEIDALVRVETERMCAGLGEAWRRHVRAVVAAAERAAEGRLRAADAALALARCQNAELEERLRQIGAEGQAWIGVAQSHEVAAAGLRATLDQVLQSPCAAGASDAEDARSCCFETPAHDDDDGADDAASNASAACKACGQGAACVLLLPCRHLSLCRSCDATVDTCPVCAATKNASLHVLLG</sequence>
<protein>
    <submittedName>
        <fullName evidence="1">Uncharacterized protein</fullName>
    </submittedName>
</protein>
<evidence type="ECO:0000313" key="1">
    <source>
        <dbReference type="EnsemblPlants" id="AVESA.00010b.r2.2AG0218990.1.CDS"/>
    </source>
</evidence>
<reference evidence="1" key="2">
    <citation type="submission" date="2025-09" db="UniProtKB">
        <authorList>
            <consortium name="EnsemblPlants"/>
        </authorList>
    </citation>
    <scope>IDENTIFICATION</scope>
</reference>
<accession>A0ACD5UA68</accession>
<dbReference type="Proteomes" id="UP001732700">
    <property type="component" value="Chromosome 2A"/>
</dbReference>
<keyword evidence="2" id="KW-1185">Reference proteome</keyword>
<evidence type="ECO:0000313" key="2">
    <source>
        <dbReference type="Proteomes" id="UP001732700"/>
    </source>
</evidence>
<name>A0ACD5UA68_AVESA</name>